<proteinExistence type="predicted"/>
<name>A0A6N3K8Q5_9ACTN</name>
<accession>A0A6N3K8Q5</accession>
<gene>
    <name evidence="2" type="ORF">DVH21_28615</name>
</gene>
<dbReference type="AlphaFoldDB" id="A0A6N3K8Q5"/>
<feature type="region of interest" description="Disordered" evidence="1">
    <location>
        <begin position="55"/>
        <end position="100"/>
    </location>
</feature>
<evidence type="ECO:0000256" key="1">
    <source>
        <dbReference type="SAM" id="MobiDB-lite"/>
    </source>
</evidence>
<reference evidence="2 3" key="2">
    <citation type="submission" date="2018-08" db="EMBL/GenBank/DDBJ databases">
        <title>Streptomyces kandeliansis sp. nov., an endophytic bacterium isolated from mangrove plant.</title>
        <authorList>
            <person name="Wang R."/>
        </authorList>
    </citation>
    <scope>NUCLEOTIDE SEQUENCE [LARGE SCALE GENOMIC DNA]</scope>
    <source>
        <strain evidence="3">H14(2018)</strain>
    </source>
</reference>
<dbReference type="Proteomes" id="UP000253958">
    <property type="component" value="Chromosome"/>
</dbReference>
<evidence type="ECO:0000313" key="2">
    <source>
        <dbReference type="EMBL" id="AXH93566.1"/>
    </source>
</evidence>
<reference evidence="2 3" key="1">
    <citation type="submission" date="2018-07" db="EMBL/GenBank/DDBJ databases">
        <authorList>
            <person name="Ye Y."/>
        </authorList>
    </citation>
    <scope>NUCLEOTIDE SEQUENCE [LARGE SCALE GENOMIC DNA]</scope>
    <source>
        <strain evidence="3">H14(2018)</strain>
    </source>
</reference>
<feature type="compositionally biased region" description="Basic and acidic residues" evidence="1">
    <location>
        <begin position="130"/>
        <end position="157"/>
    </location>
</feature>
<evidence type="ECO:0000313" key="3">
    <source>
        <dbReference type="Proteomes" id="UP000253958"/>
    </source>
</evidence>
<sequence>MYPVHGCSIGSACQAGRPATSPEFDALAAAYARTAGPTSEDALECLRQAAHCRAEPGQATTALRDRSGRHLPYGQPAKGGHPLARRTLPPPPSSLPLDVGNPRELRAAEAVGCHELDPASGNRVVQARHSHPELPCRVPRGHERGPEEAGDRRRADTGEACTAQGRPRWRNR</sequence>
<feature type="region of interest" description="Disordered" evidence="1">
    <location>
        <begin position="119"/>
        <end position="172"/>
    </location>
</feature>
<dbReference type="EMBL" id="CP031263">
    <property type="protein sequence ID" value="AXH93566.1"/>
    <property type="molecule type" value="Genomic_DNA"/>
</dbReference>
<protein>
    <submittedName>
        <fullName evidence="2">Uncharacterized protein</fullName>
    </submittedName>
</protein>
<organism evidence="2 3">
    <name type="scientific">Micromonospora aurantiaca</name>
    <name type="common">nom. illeg.</name>
    <dbReference type="NCBI Taxonomy" id="47850"/>
    <lineage>
        <taxon>Bacteria</taxon>
        <taxon>Bacillati</taxon>
        <taxon>Actinomycetota</taxon>
        <taxon>Actinomycetes</taxon>
        <taxon>Micromonosporales</taxon>
        <taxon>Micromonosporaceae</taxon>
        <taxon>Micromonospora</taxon>
    </lineage>
</organism>